<evidence type="ECO:0000256" key="2">
    <source>
        <dbReference type="ARBA" id="ARBA00008029"/>
    </source>
</evidence>
<evidence type="ECO:0000256" key="3">
    <source>
        <dbReference type="ARBA" id="ARBA00022618"/>
    </source>
</evidence>
<dbReference type="PANTHER" id="PTHR23168:SF0">
    <property type="entry name" value="MITOTIC SPINDLE ASSEMBLY CHECKPOINT PROTEIN MAD1"/>
    <property type="match status" value="1"/>
</dbReference>
<accession>A0A2K2AZF0</accession>
<comment type="similarity">
    <text evidence="2">Belongs to the MAD1 family.</text>
</comment>
<evidence type="ECO:0000313" key="8">
    <source>
        <dbReference type="Proteomes" id="UP000006729"/>
    </source>
</evidence>
<dbReference type="EMBL" id="CM009292">
    <property type="protein sequence ID" value="PNT42909.2"/>
    <property type="molecule type" value="Genomic_DNA"/>
</dbReference>
<evidence type="ECO:0000313" key="7">
    <source>
        <dbReference type="EMBL" id="PNT42909.2"/>
    </source>
</evidence>
<sequence length="86" mass="9747">MPNTMLTLAWLHLLPSEGCDHKMCSSKRERIVSKGEYGPKIHNVLRISKRIEVSVREENIDPFGFNAVEDNKDSKKDDASALVRGH</sequence>
<dbReference type="GO" id="GO:0000776">
    <property type="term" value="C:kinetochore"/>
    <property type="evidence" value="ECO:0000318"/>
    <property type="project" value="GO_Central"/>
</dbReference>
<evidence type="ECO:0000256" key="6">
    <source>
        <dbReference type="ARBA" id="ARBA00023306"/>
    </source>
</evidence>
<reference evidence="7 8" key="1">
    <citation type="journal article" date="2006" name="Science">
        <title>The genome of black cottonwood, Populus trichocarpa (Torr. &amp; Gray).</title>
        <authorList>
            <person name="Tuskan G.A."/>
            <person name="Difazio S."/>
            <person name="Jansson S."/>
            <person name="Bohlmann J."/>
            <person name="Grigoriev I."/>
            <person name="Hellsten U."/>
            <person name="Putnam N."/>
            <person name="Ralph S."/>
            <person name="Rombauts S."/>
            <person name="Salamov A."/>
            <person name="Schein J."/>
            <person name="Sterck L."/>
            <person name="Aerts A."/>
            <person name="Bhalerao R.R."/>
            <person name="Bhalerao R.P."/>
            <person name="Blaudez D."/>
            <person name="Boerjan W."/>
            <person name="Brun A."/>
            <person name="Brunner A."/>
            <person name="Busov V."/>
            <person name="Campbell M."/>
            <person name="Carlson J."/>
            <person name="Chalot M."/>
            <person name="Chapman J."/>
            <person name="Chen G.L."/>
            <person name="Cooper D."/>
            <person name="Coutinho P.M."/>
            <person name="Couturier J."/>
            <person name="Covert S."/>
            <person name="Cronk Q."/>
            <person name="Cunningham R."/>
            <person name="Davis J."/>
            <person name="Degroeve S."/>
            <person name="Dejardin A."/>
            <person name="Depamphilis C."/>
            <person name="Detter J."/>
            <person name="Dirks B."/>
            <person name="Dubchak I."/>
            <person name="Duplessis S."/>
            <person name="Ehlting J."/>
            <person name="Ellis B."/>
            <person name="Gendler K."/>
            <person name="Goodstein D."/>
            <person name="Gribskov M."/>
            <person name="Grimwood J."/>
            <person name="Groover A."/>
            <person name="Gunter L."/>
            <person name="Hamberger B."/>
            <person name="Heinze B."/>
            <person name="Helariutta Y."/>
            <person name="Henrissat B."/>
            <person name="Holligan D."/>
            <person name="Holt R."/>
            <person name="Huang W."/>
            <person name="Islam-Faridi N."/>
            <person name="Jones S."/>
            <person name="Jones-Rhoades M."/>
            <person name="Jorgensen R."/>
            <person name="Joshi C."/>
            <person name="Kangasjarvi J."/>
            <person name="Karlsson J."/>
            <person name="Kelleher C."/>
            <person name="Kirkpatrick R."/>
            <person name="Kirst M."/>
            <person name="Kohler A."/>
            <person name="Kalluri U."/>
            <person name="Larimer F."/>
            <person name="Leebens-Mack J."/>
            <person name="Leple J.C."/>
            <person name="Locascio P."/>
            <person name="Lou Y."/>
            <person name="Lucas S."/>
            <person name="Martin F."/>
            <person name="Montanini B."/>
            <person name="Napoli C."/>
            <person name="Nelson D.R."/>
            <person name="Nelson C."/>
            <person name="Nieminen K."/>
            <person name="Nilsson O."/>
            <person name="Pereda V."/>
            <person name="Peter G."/>
            <person name="Philippe R."/>
            <person name="Pilate G."/>
            <person name="Poliakov A."/>
            <person name="Razumovskaya J."/>
            <person name="Richardson P."/>
            <person name="Rinaldi C."/>
            <person name="Ritland K."/>
            <person name="Rouze P."/>
            <person name="Ryaboy D."/>
            <person name="Schmutz J."/>
            <person name="Schrader J."/>
            <person name="Segerman B."/>
            <person name="Shin H."/>
            <person name="Siddiqui A."/>
            <person name="Sterky F."/>
            <person name="Terry A."/>
            <person name="Tsai C.J."/>
            <person name="Uberbacher E."/>
            <person name="Unneberg P."/>
            <person name="Vahala J."/>
            <person name="Wall K."/>
            <person name="Wessler S."/>
            <person name="Yang G."/>
            <person name="Yin T."/>
            <person name="Douglas C."/>
            <person name="Marra M."/>
            <person name="Sandberg G."/>
            <person name="Van de Peer Y."/>
            <person name="Rokhsar D."/>
        </authorList>
    </citation>
    <scope>NUCLEOTIDE SEQUENCE [LARGE SCALE GENOMIC DNA]</scope>
    <source>
        <strain evidence="8">cv. Nisqually</strain>
    </source>
</reference>
<organism evidence="7 8">
    <name type="scientific">Populus trichocarpa</name>
    <name type="common">Western balsam poplar</name>
    <name type="synonym">Populus balsamifera subsp. trichocarpa</name>
    <dbReference type="NCBI Taxonomy" id="3694"/>
    <lineage>
        <taxon>Eukaryota</taxon>
        <taxon>Viridiplantae</taxon>
        <taxon>Streptophyta</taxon>
        <taxon>Embryophyta</taxon>
        <taxon>Tracheophyta</taxon>
        <taxon>Spermatophyta</taxon>
        <taxon>Magnoliopsida</taxon>
        <taxon>eudicotyledons</taxon>
        <taxon>Gunneridae</taxon>
        <taxon>Pentapetalae</taxon>
        <taxon>rosids</taxon>
        <taxon>fabids</taxon>
        <taxon>Malpighiales</taxon>
        <taxon>Salicaceae</taxon>
        <taxon>Saliceae</taxon>
        <taxon>Populus</taxon>
    </lineage>
</organism>
<dbReference type="AlphaFoldDB" id="A0A2K2AZF0"/>
<dbReference type="Pfam" id="PF05557">
    <property type="entry name" value="MAD"/>
    <property type="match status" value="1"/>
</dbReference>
<dbReference type="GO" id="GO:0051315">
    <property type="term" value="P:attachment of mitotic spindle microtubules to kinetochore"/>
    <property type="evidence" value="ECO:0000318"/>
    <property type="project" value="GO_Central"/>
</dbReference>
<dbReference type="GO" id="GO:0007094">
    <property type="term" value="P:mitotic spindle assembly checkpoint signaling"/>
    <property type="evidence" value="ECO:0000318"/>
    <property type="project" value="GO_Central"/>
</dbReference>
<dbReference type="GO" id="GO:0005635">
    <property type="term" value="C:nuclear envelope"/>
    <property type="evidence" value="ECO:0000318"/>
    <property type="project" value="GO_Central"/>
</dbReference>
<keyword evidence="5" id="KW-0539">Nucleus</keyword>
<dbReference type="GO" id="GO:0072686">
    <property type="term" value="C:mitotic spindle"/>
    <property type="evidence" value="ECO:0000318"/>
    <property type="project" value="GO_Central"/>
</dbReference>
<dbReference type="STRING" id="3694.A0A2K2AZF0"/>
<dbReference type="Gene3D" id="3.30.457.60">
    <property type="match status" value="1"/>
</dbReference>
<protein>
    <recommendedName>
        <fullName evidence="9">Spindle assembly checkpoint component MAD1</fullName>
    </recommendedName>
</protein>
<dbReference type="Gene3D" id="1.20.5.170">
    <property type="match status" value="1"/>
</dbReference>
<evidence type="ECO:0000256" key="5">
    <source>
        <dbReference type="ARBA" id="ARBA00023242"/>
    </source>
</evidence>
<evidence type="ECO:0000256" key="4">
    <source>
        <dbReference type="ARBA" id="ARBA00022776"/>
    </source>
</evidence>
<dbReference type="ExpressionAtlas" id="A0A2K2AZF0">
    <property type="expression patterns" value="baseline and differential"/>
</dbReference>
<keyword evidence="4" id="KW-0498">Mitosis</keyword>
<gene>
    <name evidence="7" type="ORF">POPTR_003G026650v4</name>
</gene>
<name>A0A2K2AZF0_POPTR</name>
<evidence type="ECO:0008006" key="9">
    <source>
        <dbReference type="Google" id="ProtNLM"/>
    </source>
</evidence>
<evidence type="ECO:0000256" key="1">
    <source>
        <dbReference type="ARBA" id="ARBA00004123"/>
    </source>
</evidence>
<dbReference type="GO" id="GO:0051301">
    <property type="term" value="P:cell division"/>
    <property type="evidence" value="ECO:0007669"/>
    <property type="project" value="UniProtKB-KW"/>
</dbReference>
<dbReference type="Proteomes" id="UP000006729">
    <property type="component" value="Chromosome 3"/>
</dbReference>
<dbReference type="InterPro" id="IPR008672">
    <property type="entry name" value="Mad1"/>
</dbReference>
<proteinExistence type="inferred from homology"/>
<comment type="caution">
    <text evidence="7">The sequence shown here is derived from an EMBL/GenBank/DDBJ whole genome shotgun (WGS) entry which is preliminary data.</text>
</comment>
<dbReference type="InParanoid" id="A0A2K2AZF0"/>
<dbReference type="Gene3D" id="6.10.250.90">
    <property type="match status" value="1"/>
</dbReference>
<keyword evidence="8" id="KW-1185">Reference proteome</keyword>
<dbReference type="FunCoup" id="A0A2K2AZF0">
    <property type="interactions" value="3680"/>
</dbReference>
<dbReference type="PANTHER" id="PTHR23168">
    <property type="entry name" value="MITOTIC SPINDLE ASSEMBLY CHECKPOINT PROTEIN MAD1 MITOTIC ARREST DEFICIENT-LIKE PROTEIN 1"/>
    <property type="match status" value="1"/>
</dbReference>
<dbReference type="SUPFAM" id="SSF75704">
    <property type="entry name" value="Mitotic arrest deficient-like 1, Mad1"/>
    <property type="match status" value="1"/>
</dbReference>
<comment type="subcellular location">
    <subcellularLocation>
        <location evidence="1">Nucleus</location>
    </subcellularLocation>
</comment>
<dbReference type="FunFam" id="3.30.457.60:FF:000004">
    <property type="entry name" value="Mitotic spindle checkpoint protein MAD1"/>
    <property type="match status" value="1"/>
</dbReference>
<keyword evidence="6" id="KW-0131">Cell cycle</keyword>
<keyword evidence="3" id="KW-0132">Cell division</keyword>